<reference evidence="1" key="1">
    <citation type="submission" date="2022-08" db="EMBL/GenBank/DDBJ databases">
        <authorList>
            <person name="Gutierrez-Valencia J."/>
        </authorList>
    </citation>
    <scope>NUCLEOTIDE SEQUENCE</scope>
</reference>
<dbReference type="Proteomes" id="UP001154282">
    <property type="component" value="Unassembled WGS sequence"/>
</dbReference>
<protein>
    <submittedName>
        <fullName evidence="1">Uncharacterized protein</fullName>
    </submittedName>
</protein>
<gene>
    <name evidence="1" type="ORF">LITE_LOCUS32256</name>
</gene>
<dbReference type="EMBL" id="CAMGYJ010000008">
    <property type="protein sequence ID" value="CAI0455229.1"/>
    <property type="molecule type" value="Genomic_DNA"/>
</dbReference>
<keyword evidence="2" id="KW-1185">Reference proteome</keyword>
<evidence type="ECO:0000313" key="1">
    <source>
        <dbReference type="EMBL" id="CAI0455229.1"/>
    </source>
</evidence>
<proteinExistence type="predicted"/>
<dbReference type="AlphaFoldDB" id="A0AAV0N9Q2"/>
<accession>A0AAV0N9Q2</accession>
<organism evidence="1 2">
    <name type="scientific">Linum tenue</name>
    <dbReference type="NCBI Taxonomy" id="586396"/>
    <lineage>
        <taxon>Eukaryota</taxon>
        <taxon>Viridiplantae</taxon>
        <taxon>Streptophyta</taxon>
        <taxon>Embryophyta</taxon>
        <taxon>Tracheophyta</taxon>
        <taxon>Spermatophyta</taxon>
        <taxon>Magnoliopsida</taxon>
        <taxon>eudicotyledons</taxon>
        <taxon>Gunneridae</taxon>
        <taxon>Pentapetalae</taxon>
        <taxon>rosids</taxon>
        <taxon>fabids</taxon>
        <taxon>Malpighiales</taxon>
        <taxon>Linaceae</taxon>
        <taxon>Linum</taxon>
    </lineage>
</organism>
<name>A0AAV0N9Q2_9ROSI</name>
<sequence length="77" mass="8588">MLNQAEAARLRRSSAFVQSLLLRQRWRLWRAAADGEEKPRASDEIFGLRSVAAATAAEIVESYGGRGRARGRERVTS</sequence>
<evidence type="ECO:0000313" key="2">
    <source>
        <dbReference type="Proteomes" id="UP001154282"/>
    </source>
</evidence>
<comment type="caution">
    <text evidence="1">The sequence shown here is derived from an EMBL/GenBank/DDBJ whole genome shotgun (WGS) entry which is preliminary data.</text>
</comment>